<organism evidence="1 2">
    <name type="scientific">Streptococcus oricebi</name>
    <dbReference type="NCBI Taxonomy" id="1547447"/>
    <lineage>
        <taxon>Bacteria</taxon>
        <taxon>Bacillati</taxon>
        <taxon>Bacillota</taxon>
        <taxon>Bacilli</taxon>
        <taxon>Lactobacillales</taxon>
        <taxon>Streptococcaceae</taxon>
        <taxon>Streptococcus</taxon>
    </lineage>
</organism>
<dbReference type="EMBL" id="PRDG01000002">
    <property type="protein sequence ID" value="MBP2623088.1"/>
    <property type="molecule type" value="Genomic_DNA"/>
</dbReference>
<evidence type="ECO:0000313" key="2">
    <source>
        <dbReference type="Proteomes" id="UP001519296"/>
    </source>
</evidence>
<gene>
    <name evidence="1" type="ORF">C4K46_03945</name>
</gene>
<keyword evidence="2" id="KW-1185">Reference proteome</keyword>
<protein>
    <submittedName>
        <fullName evidence="1">Uncharacterized protein</fullName>
    </submittedName>
</protein>
<proteinExistence type="predicted"/>
<accession>A0ABS5B3Q2</accession>
<dbReference type="Proteomes" id="UP001519296">
    <property type="component" value="Unassembled WGS sequence"/>
</dbReference>
<sequence>MNEFEVYLPLVKDLNIDIFSKDLYNYDFSSYSLSSLQKAAILSVNNKITESIYSYMGKAGLLDKLVNNNGKEKKEYVAKLSEYAQAKLNSGEWQFGIKKKTGEAYAVLKDVSTGKFQSSITLEERLVNNLGSSLELSAIQGQLATIVERLDELNRSVERVEQGQYNDRYAVFFSARQMIIEGLTTSDKSLREQLLFSVIKTNNDTIAKLMLAVYHDSINFVNPKTEKKEADRINIFLQQSMTYLNLSVQLNVIAYTILGEKQPIMACLANYNAFIQQTLLKEIGKNKKSIAWKIDNASKGDSGNVLKLTEDISEKISNLLETNKLQGIEGEDYEKLGNKKMQMA</sequence>
<comment type="caution">
    <text evidence="1">The sequence shown here is derived from an EMBL/GenBank/DDBJ whole genome shotgun (WGS) entry which is preliminary data.</text>
</comment>
<evidence type="ECO:0000313" key="1">
    <source>
        <dbReference type="EMBL" id="MBP2623088.1"/>
    </source>
</evidence>
<dbReference type="RefSeq" id="WP_209627573.1">
    <property type="nucleotide sequence ID" value="NZ_PRDG01000002.1"/>
</dbReference>
<name>A0ABS5B3Q2_9STRE</name>
<reference evidence="1 2" key="1">
    <citation type="submission" date="2018-02" db="EMBL/GenBank/DDBJ databases">
        <title>Draft genome sequence of Streptococcus oricebi CCUG 70868T type strain.</title>
        <authorList>
            <person name="Mendez V."/>
            <person name="Salva-Serra F."/>
            <person name="Jaen-Luchoro D."/>
            <person name="Gonzales-Siles L."/>
            <person name="Karlsson R."/>
            <person name="Engstrom-Jakobsson H."/>
            <person name="Busquets A."/>
            <person name="Gomila M."/>
            <person name="Pineiro-Iglesias B."/>
            <person name="Bennasar-Figueras A."/>
            <person name="Seeger M."/>
            <person name="Moore E."/>
        </authorList>
    </citation>
    <scope>NUCLEOTIDE SEQUENCE [LARGE SCALE GENOMIC DNA]</scope>
    <source>
        <strain evidence="1 2">CCUG 70868</strain>
    </source>
</reference>